<dbReference type="RefSeq" id="WP_209992691.1">
    <property type="nucleotide sequence ID" value="NZ_JBHSVQ010000001.1"/>
</dbReference>
<dbReference type="EMBL" id="JBHUKY010000051">
    <property type="protein sequence ID" value="MFD2412798.1"/>
    <property type="molecule type" value="Genomic_DNA"/>
</dbReference>
<feature type="chain" id="PRO_5046440757" description="Adhesin domain-containing protein" evidence="1">
    <location>
        <begin position="22"/>
        <end position="316"/>
    </location>
</feature>
<evidence type="ECO:0000256" key="1">
    <source>
        <dbReference type="SAM" id="SignalP"/>
    </source>
</evidence>
<feature type="signal peptide" evidence="1">
    <location>
        <begin position="1"/>
        <end position="21"/>
    </location>
</feature>
<evidence type="ECO:0000313" key="3">
    <source>
        <dbReference type="Proteomes" id="UP001597448"/>
    </source>
</evidence>
<keyword evidence="3" id="KW-1185">Reference proteome</keyword>
<gene>
    <name evidence="2" type="ORF">ACFSX3_23210</name>
</gene>
<evidence type="ECO:0000313" key="2">
    <source>
        <dbReference type="EMBL" id="MFD2412798.1"/>
    </source>
</evidence>
<dbReference type="Proteomes" id="UP001597448">
    <property type="component" value="Unassembled WGS sequence"/>
</dbReference>
<proteinExistence type="predicted"/>
<evidence type="ECO:0008006" key="4">
    <source>
        <dbReference type="Google" id="ProtNLM"/>
    </source>
</evidence>
<reference evidence="3" key="1">
    <citation type="journal article" date="2019" name="Int. J. Syst. Evol. Microbiol.">
        <title>The Global Catalogue of Microorganisms (GCM) 10K type strain sequencing project: providing services to taxonomists for standard genome sequencing and annotation.</title>
        <authorList>
            <consortium name="The Broad Institute Genomics Platform"/>
            <consortium name="The Broad Institute Genome Sequencing Center for Infectious Disease"/>
            <person name="Wu L."/>
            <person name="Ma J."/>
        </authorList>
    </citation>
    <scope>NUCLEOTIDE SEQUENCE [LARGE SCALE GENOMIC DNA]</scope>
    <source>
        <strain evidence="3">CCM 8725</strain>
    </source>
</reference>
<protein>
    <recommendedName>
        <fullName evidence="4">Adhesin domain-containing protein</fullName>
    </recommendedName>
</protein>
<dbReference type="PROSITE" id="PS51257">
    <property type="entry name" value="PROKAR_LIPOPROTEIN"/>
    <property type="match status" value="1"/>
</dbReference>
<organism evidence="2 3">
    <name type="scientific">Paenibacillus rhizoplanae</name>
    <dbReference type="NCBI Taxonomy" id="1917181"/>
    <lineage>
        <taxon>Bacteria</taxon>
        <taxon>Bacillati</taxon>
        <taxon>Bacillota</taxon>
        <taxon>Bacilli</taxon>
        <taxon>Bacillales</taxon>
        <taxon>Paenibacillaceae</taxon>
        <taxon>Paenibacillus</taxon>
    </lineage>
</organism>
<sequence length="316" mass="32972">MKKHHSTAIIAAMAVFSIALAGCRELPGKEAADNQLEQTISGSFKQGAAEAVKQSLSDASAAVSDVIQNTTGMIEEQMNSNGISREFSTSLPVDSASVLKLDNAVGEVVVVPASGDKIEVKATVIVHEQTGHKLVAGVLDHAEVSIEHKGDALTVTTHSADSPKKSLWDWAQKEYGDSNFSINYVIELPDTVSRFEVENNVGAVKLRGLKGTFDIVSNVGSIVLQDTTFTGKSSVESNTGSIELGVAGMNQGSSLKAKSDIGRISADLSASTECTVKARSELGHISGANNGKSKDYNGGGPLVSLTTQIGAISVNQ</sequence>
<comment type="caution">
    <text evidence="2">The sequence shown here is derived from an EMBL/GenBank/DDBJ whole genome shotgun (WGS) entry which is preliminary data.</text>
</comment>
<keyword evidence="1" id="KW-0732">Signal</keyword>
<accession>A0ABW5FCJ4</accession>
<name>A0ABW5FCJ4_9BACL</name>